<dbReference type="PANTHER" id="PTHR42743:SF22">
    <property type="entry name" value="D-AMINO-ACID TRANSAMINASE, CHLOROPLASTIC"/>
    <property type="match status" value="1"/>
</dbReference>
<proteinExistence type="inferred from homology"/>
<dbReference type="Gene3D" id="3.30.470.10">
    <property type="match status" value="1"/>
</dbReference>
<keyword evidence="3" id="KW-0663">Pyridoxal phosphate</keyword>
<dbReference type="InterPro" id="IPR050571">
    <property type="entry name" value="Class-IV_PLP-Dep_Aminotrnsfr"/>
</dbReference>
<evidence type="ECO:0000256" key="1">
    <source>
        <dbReference type="ARBA" id="ARBA00001933"/>
    </source>
</evidence>
<evidence type="ECO:0000313" key="4">
    <source>
        <dbReference type="EMBL" id="KYG64667.1"/>
    </source>
</evidence>
<dbReference type="Proteomes" id="UP000075320">
    <property type="component" value="Unassembled WGS sequence"/>
</dbReference>
<evidence type="ECO:0000256" key="3">
    <source>
        <dbReference type="ARBA" id="ARBA00022898"/>
    </source>
</evidence>
<dbReference type="InterPro" id="IPR036038">
    <property type="entry name" value="Aminotransferase-like"/>
</dbReference>
<reference evidence="4 5" key="1">
    <citation type="submission" date="2016-03" db="EMBL/GenBank/DDBJ databases">
        <authorList>
            <person name="Ploux O."/>
        </authorList>
    </citation>
    <scope>NUCLEOTIDE SEQUENCE [LARGE SCALE GENOMIC DNA]</scope>
    <source>
        <strain evidence="4 5">R0</strain>
    </source>
</reference>
<dbReference type="GO" id="GO:0046394">
    <property type="term" value="P:carboxylic acid biosynthetic process"/>
    <property type="evidence" value="ECO:0007669"/>
    <property type="project" value="UniProtKB-ARBA"/>
</dbReference>
<dbReference type="Gene3D" id="3.20.10.10">
    <property type="entry name" value="D-amino Acid Aminotransferase, subunit A, domain 2"/>
    <property type="match status" value="1"/>
</dbReference>
<protein>
    <submittedName>
        <fullName evidence="4">Peptidase</fullName>
    </submittedName>
</protein>
<comment type="cofactor">
    <cofactor evidence="1">
        <name>pyridoxal 5'-phosphate</name>
        <dbReference type="ChEBI" id="CHEBI:597326"/>
    </cofactor>
</comment>
<dbReference type="InterPro" id="IPR001544">
    <property type="entry name" value="Aminotrans_IV"/>
</dbReference>
<dbReference type="PANTHER" id="PTHR42743">
    <property type="entry name" value="AMINO-ACID AMINOTRANSFERASE"/>
    <property type="match status" value="1"/>
</dbReference>
<dbReference type="GO" id="GO:0003824">
    <property type="term" value="F:catalytic activity"/>
    <property type="evidence" value="ECO:0007669"/>
    <property type="project" value="InterPro"/>
</dbReference>
<dbReference type="RefSeq" id="WP_061835178.1">
    <property type="nucleotide sequence ID" value="NZ_LUKE01000002.1"/>
</dbReference>
<dbReference type="AlphaFoldDB" id="A0A150WLK1"/>
<dbReference type="EMBL" id="LUKE01000002">
    <property type="protein sequence ID" value="KYG64667.1"/>
    <property type="molecule type" value="Genomic_DNA"/>
</dbReference>
<dbReference type="CDD" id="cd00449">
    <property type="entry name" value="PLPDE_IV"/>
    <property type="match status" value="1"/>
</dbReference>
<accession>A0A150WLK1</accession>
<comment type="similarity">
    <text evidence="2">Belongs to the class-IV pyridoxal-phosphate-dependent aminotransferase family.</text>
</comment>
<organism evidence="4 5">
    <name type="scientific">Bdellovibrio bacteriovorus</name>
    <dbReference type="NCBI Taxonomy" id="959"/>
    <lineage>
        <taxon>Bacteria</taxon>
        <taxon>Pseudomonadati</taxon>
        <taxon>Bdellovibrionota</taxon>
        <taxon>Bdellovibrionia</taxon>
        <taxon>Bdellovibrionales</taxon>
        <taxon>Pseudobdellovibrionaceae</taxon>
        <taxon>Bdellovibrio</taxon>
    </lineage>
</organism>
<keyword evidence="5" id="KW-1185">Reference proteome</keyword>
<gene>
    <name evidence="4" type="ORF">AZI86_10670</name>
</gene>
<sequence>MIPVLTTSDIQKKISEHSYPAQKTYLAMYSTWWGGIIKDPAMMMVPIDDHLVHRGDGVFEAIKVVDGKVYLMEEHLKRLESSAQIIGLPLPMPLENIRNVLLETTKVSGTENAVLRLYISRGPGHFSTNPYDSIGSQMYLVVTHLTRLSDQKYQDGVKIGKSKIPPKESWLAKIKTCNYLPNVMMKKESVDRHLDFTIGIDHQGFLTEGSTENIVIVDKDGNLLRPELRQILKGTTMIRTLELADSLLKTGKIKSISEKNLTEKDLQTAKEAMMIGTTLDVLPVSEYEGQKIGEGRQGPVAKELLSLLREDMKSGPKATAI</sequence>
<dbReference type="InterPro" id="IPR043131">
    <property type="entry name" value="BCAT-like_N"/>
</dbReference>
<dbReference type="GO" id="GO:0008652">
    <property type="term" value="P:amino acid biosynthetic process"/>
    <property type="evidence" value="ECO:0007669"/>
    <property type="project" value="UniProtKB-ARBA"/>
</dbReference>
<name>A0A150WLK1_BDEBC</name>
<comment type="caution">
    <text evidence="4">The sequence shown here is derived from an EMBL/GenBank/DDBJ whole genome shotgun (WGS) entry which is preliminary data.</text>
</comment>
<evidence type="ECO:0000313" key="5">
    <source>
        <dbReference type="Proteomes" id="UP000075320"/>
    </source>
</evidence>
<dbReference type="InterPro" id="IPR043132">
    <property type="entry name" value="BCAT-like_C"/>
</dbReference>
<dbReference type="Pfam" id="PF01063">
    <property type="entry name" value="Aminotran_4"/>
    <property type="match status" value="1"/>
</dbReference>
<evidence type="ECO:0000256" key="2">
    <source>
        <dbReference type="ARBA" id="ARBA00009320"/>
    </source>
</evidence>
<dbReference type="SUPFAM" id="SSF56752">
    <property type="entry name" value="D-aminoacid aminotransferase-like PLP-dependent enzymes"/>
    <property type="match status" value="1"/>
</dbReference>
<dbReference type="FunFam" id="3.20.10.10:FF:000002">
    <property type="entry name" value="D-alanine aminotransferase"/>
    <property type="match status" value="1"/>
</dbReference>